<evidence type="ECO:0000313" key="1">
    <source>
        <dbReference type="EMBL" id="MPC76498.1"/>
    </source>
</evidence>
<comment type="caution">
    <text evidence="1">The sequence shown here is derived from an EMBL/GenBank/DDBJ whole genome shotgun (WGS) entry which is preliminary data.</text>
</comment>
<reference evidence="1 2" key="1">
    <citation type="submission" date="2019-05" db="EMBL/GenBank/DDBJ databases">
        <title>Another draft genome of Portunus trituberculatus and its Hox gene families provides insights of decapod evolution.</title>
        <authorList>
            <person name="Jeong J.-H."/>
            <person name="Song I."/>
            <person name="Kim S."/>
            <person name="Choi T."/>
            <person name="Kim D."/>
            <person name="Ryu S."/>
            <person name="Kim W."/>
        </authorList>
    </citation>
    <scope>NUCLEOTIDE SEQUENCE [LARGE SCALE GENOMIC DNA]</scope>
    <source>
        <tissue evidence="1">Muscle</tissue>
    </source>
</reference>
<dbReference type="EMBL" id="VSRR010043525">
    <property type="protein sequence ID" value="MPC76498.1"/>
    <property type="molecule type" value="Genomic_DNA"/>
</dbReference>
<dbReference type="AlphaFoldDB" id="A0A5B7I6L7"/>
<keyword evidence="2" id="KW-1185">Reference proteome</keyword>
<name>A0A5B7I6L7_PORTR</name>
<gene>
    <name evidence="1" type="ORF">E2C01_070914</name>
</gene>
<accession>A0A5B7I6L7</accession>
<evidence type="ECO:0000313" key="2">
    <source>
        <dbReference type="Proteomes" id="UP000324222"/>
    </source>
</evidence>
<dbReference type="Proteomes" id="UP000324222">
    <property type="component" value="Unassembled WGS sequence"/>
</dbReference>
<proteinExistence type="predicted"/>
<organism evidence="1 2">
    <name type="scientific">Portunus trituberculatus</name>
    <name type="common">Swimming crab</name>
    <name type="synonym">Neptunus trituberculatus</name>
    <dbReference type="NCBI Taxonomy" id="210409"/>
    <lineage>
        <taxon>Eukaryota</taxon>
        <taxon>Metazoa</taxon>
        <taxon>Ecdysozoa</taxon>
        <taxon>Arthropoda</taxon>
        <taxon>Crustacea</taxon>
        <taxon>Multicrustacea</taxon>
        <taxon>Malacostraca</taxon>
        <taxon>Eumalacostraca</taxon>
        <taxon>Eucarida</taxon>
        <taxon>Decapoda</taxon>
        <taxon>Pleocyemata</taxon>
        <taxon>Brachyura</taxon>
        <taxon>Eubrachyura</taxon>
        <taxon>Portunoidea</taxon>
        <taxon>Portunidae</taxon>
        <taxon>Portuninae</taxon>
        <taxon>Portunus</taxon>
    </lineage>
</organism>
<sequence length="32" mass="3547">MKVHRLARLRREATPCSASGLCLLRRPTLAGL</sequence>
<protein>
    <submittedName>
        <fullName evidence="1">Uncharacterized protein</fullName>
    </submittedName>
</protein>